<proteinExistence type="predicted"/>
<protein>
    <submittedName>
        <fullName evidence="1">Uncharacterized protein</fullName>
    </submittedName>
</protein>
<dbReference type="EMBL" id="BK014996">
    <property type="protein sequence ID" value="DAD86237.1"/>
    <property type="molecule type" value="Genomic_DNA"/>
</dbReference>
<accession>A0A8S5MV09</accession>
<sequence length="30" mass="3031">MDSGRYCITKGEIGLAPAGIAGPSPFLTHA</sequence>
<organism evidence="1">
    <name type="scientific">Caudovirales sp. ctUL28</name>
    <dbReference type="NCBI Taxonomy" id="2826778"/>
    <lineage>
        <taxon>Viruses</taxon>
        <taxon>Duplodnaviria</taxon>
        <taxon>Heunggongvirae</taxon>
        <taxon>Uroviricota</taxon>
        <taxon>Caudoviricetes</taxon>
    </lineage>
</organism>
<name>A0A8S5MV09_9CAUD</name>
<evidence type="ECO:0000313" key="1">
    <source>
        <dbReference type="EMBL" id="DAD86237.1"/>
    </source>
</evidence>
<reference evidence="1" key="1">
    <citation type="journal article" date="2021" name="Proc. Natl. Acad. Sci. U.S.A.">
        <title>A Catalog of Tens of Thousands of Viruses from Human Metagenomes Reveals Hidden Associations with Chronic Diseases.</title>
        <authorList>
            <person name="Tisza M.J."/>
            <person name="Buck C.B."/>
        </authorList>
    </citation>
    <scope>NUCLEOTIDE SEQUENCE</scope>
    <source>
        <strain evidence="1">CtUL28</strain>
    </source>
</reference>